<dbReference type="PROSITE" id="PS50111">
    <property type="entry name" value="CHEMOTAXIS_TRANSDUC_2"/>
    <property type="match status" value="1"/>
</dbReference>
<organism evidence="5 6">
    <name type="scientific">Psychrobacillus soli</name>
    <dbReference type="NCBI Taxonomy" id="1543965"/>
    <lineage>
        <taxon>Bacteria</taxon>
        <taxon>Bacillati</taxon>
        <taxon>Bacillota</taxon>
        <taxon>Bacilli</taxon>
        <taxon>Bacillales</taxon>
        <taxon>Bacillaceae</taxon>
        <taxon>Psychrobacillus</taxon>
    </lineage>
</organism>
<reference evidence="5 6" key="1">
    <citation type="submission" date="2019-05" db="EMBL/GenBank/DDBJ databases">
        <title>Psychrobacillus vulpis sp. nov., a new species isolated from feces of a red fox that inhabits in The Tablas de Daimiel Natural Park, Albacete, Spain.</title>
        <authorList>
            <person name="Rodriguez M."/>
            <person name="Reina J.C."/>
            <person name="Bejar V."/>
            <person name="Llamas I."/>
        </authorList>
    </citation>
    <scope>NUCLEOTIDE SEQUENCE [LARGE SCALE GENOMIC DNA]</scope>
    <source>
        <strain evidence="5 6">NHI-2</strain>
    </source>
</reference>
<evidence type="ECO:0000256" key="1">
    <source>
        <dbReference type="ARBA" id="ARBA00023224"/>
    </source>
</evidence>
<dbReference type="Proteomes" id="UP000318937">
    <property type="component" value="Unassembled WGS sequence"/>
</dbReference>
<dbReference type="PRINTS" id="PR00260">
    <property type="entry name" value="CHEMTRNSDUCR"/>
</dbReference>
<evidence type="ECO:0000256" key="3">
    <source>
        <dbReference type="PROSITE-ProRule" id="PRU00284"/>
    </source>
</evidence>
<dbReference type="Pfam" id="PF00015">
    <property type="entry name" value="MCPsignal"/>
    <property type="match status" value="1"/>
</dbReference>
<dbReference type="EMBL" id="VDGG01000002">
    <property type="protein sequence ID" value="TQR18498.1"/>
    <property type="molecule type" value="Genomic_DNA"/>
</dbReference>
<dbReference type="GO" id="GO:0007165">
    <property type="term" value="P:signal transduction"/>
    <property type="evidence" value="ECO:0007669"/>
    <property type="project" value="UniProtKB-KW"/>
</dbReference>
<gene>
    <name evidence="5" type="ORF">FG383_01205</name>
</gene>
<keyword evidence="6" id="KW-1185">Reference proteome</keyword>
<dbReference type="OrthoDB" id="9765776at2"/>
<name>A0A544TM39_9BACI</name>
<dbReference type="InterPro" id="IPR004089">
    <property type="entry name" value="MCPsignal_dom"/>
</dbReference>
<sequence>MDITDHEMNTAKIINQLKDMPLELVNMVVKNSGEKLQAVESLKKQTDLISETSKSIRNISSQTNMVALNAAIEAARVGEQGRGFKVVADEVRRLAGNVDDAIKNVNSNVENITREVERVSKITNDLQELITETHSKFNKVIEEFKGIAK</sequence>
<dbReference type="PANTHER" id="PTHR32089:SF112">
    <property type="entry name" value="LYSOZYME-LIKE PROTEIN-RELATED"/>
    <property type="match status" value="1"/>
</dbReference>
<proteinExistence type="inferred from homology"/>
<evidence type="ECO:0000313" key="6">
    <source>
        <dbReference type="Proteomes" id="UP000318937"/>
    </source>
</evidence>
<evidence type="ECO:0000259" key="4">
    <source>
        <dbReference type="PROSITE" id="PS50111"/>
    </source>
</evidence>
<dbReference type="GO" id="GO:0006935">
    <property type="term" value="P:chemotaxis"/>
    <property type="evidence" value="ECO:0007669"/>
    <property type="project" value="InterPro"/>
</dbReference>
<dbReference type="GO" id="GO:0016020">
    <property type="term" value="C:membrane"/>
    <property type="evidence" value="ECO:0007669"/>
    <property type="project" value="InterPro"/>
</dbReference>
<dbReference type="Gene3D" id="1.10.287.950">
    <property type="entry name" value="Methyl-accepting chemotaxis protein"/>
    <property type="match status" value="1"/>
</dbReference>
<evidence type="ECO:0000313" key="5">
    <source>
        <dbReference type="EMBL" id="TQR18498.1"/>
    </source>
</evidence>
<comment type="similarity">
    <text evidence="2">Belongs to the methyl-accepting chemotaxis (MCP) protein family.</text>
</comment>
<dbReference type="SUPFAM" id="SSF58104">
    <property type="entry name" value="Methyl-accepting chemotaxis protein (MCP) signaling domain"/>
    <property type="match status" value="1"/>
</dbReference>
<accession>A0A544TM39</accession>
<dbReference type="GO" id="GO:0004888">
    <property type="term" value="F:transmembrane signaling receptor activity"/>
    <property type="evidence" value="ECO:0007669"/>
    <property type="project" value="InterPro"/>
</dbReference>
<keyword evidence="1 3" id="KW-0807">Transducer</keyword>
<dbReference type="AlphaFoldDB" id="A0A544TM39"/>
<evidence type="ECO:0000256" key="2">
    <source>
        <dbReference type="ARBA" id="ARBA00029447"/>
    </source>
</evidence>
<protein>
    <recommendedName>
        <fullName evidence="4">Methyl-accepting transducer domain-containing protein</fullName>
    </recommendedName>
</protein>
<feature type="domain" description="Methyl-accepting transducer" evidence="4">
    <location>
        <begin position="25"/>
        <end position="149"/>
    </location>
</feature>
<dbReference type="RefSeq" id="WP_142605022.1">
    <property type="nucleotide sequence ID" value="NZ_VDGG01000002.1"/>
</dbReference>
<dbReference type="PANTHER" id="PTHR32089">
    <property type="entry name" value="METHYL-ACCEPTING CHEMOTAXIS PROTEIN MCPB"/>
    <property type="match status" value="1"/>
</dbReference>
<dbReference type="InterPro" id="IPR004090">
    <property type="entry name" value="Chemotax_Me-accpt_rcpt"/>
</dbReference>
<comment type="caution">
    <text evidence="5">The sequence shown here is derived from an EMBL/GenBank/DDBJ whole genome shotgun (WGS) entry which is preliminary data.</text>
</comment>